<dbReference type="Proteomes" id="UP000076925">
    <property type="component" value="Unassembled WGS sequence"/>
</dbReference>
<reference evidence="4 5" key="1">
    <citation type="journal article" date="2013" name="Genome Biol. Evol.">
        <title>Genomes of Stigonematalean cyanobacteria (subsection V) and the evolution of oxygenic photosynthesis from prokaryotes to plastids.</title>
        <authorList>
            <person name="Dagan T."/>
            <person name="Roettger M."/>
            <person name="Stucken K."/>
            <person name="Landan G."/>
            <person name="Koch R."/>
            <person name="Major P."/>
            <person name="Gould S.B."/>
            <person name="Goremykin V.V."/>
            <person name="Rippka R."/>
            <person name="Tandeau de Marsac N."/>
            <person name="Gugger M."/>
            <person name="Lockhart P.J."/>
            <person name="Allen J.F."/>
            <person name="Brune I."/>
            <person name="Maus I."/>
            <person name="Puhler A."/>
            <person name="Martin W.F."/>
        </authorList>
    </citation>
    <scope>NUCLEOTIDE SEQUENCE [LARGE SCALE GENOMIC DNA]</scope>
    <source>
        <strain evidence="4 5">PCC 7110</strain>
    </source>
</reference>
<name>A0A139WTJ4_9CYAN</name>
<accession>A0A139WTJ4</accession>
<dbReference type="AlphaFoldDB" id="A0A139WTJ4"/>
<dbReference type="SUPFAM" id="SSF50118">
    <property type="entry name" value="Cell growth inhibitor/plasmid maintenance toxic component"/>
    <property type="match status" value="1"/>
</dbReference>
<keyword evidence="2" id="KW-1277">Toxin-antitoxin system</keyword>
<keyword evidence="3" id="KW-0540">Nuclease</keyword>
<evidence type="ECO:0000256" key="1">
    <source>
        <dbReference type="ARBA" id="ARBA00007521"/>
    </source>
</evidence>
<comment type="function">
    <text evidence="3">Toxic component of a type II toxin-antitoxin (TA) system.</text>
</comment>
<evidence type="ECO:0000313" key="5">
    <source>
        <dbReference type="Proteomes" id="UP000076925"/>
    </source>
</evidence>
<proteinExistence type="inferred from homology"/>
<evidence type="ECO:0000256" key="3">
    <source>
        <dbReference type="PIRNR" id="PIRNR033490"/>
    </source>
</evidence>
<protein>
    <recommendedName>
        <fullName evidence="3">mRNA interferase</fullName>
        <ecNumber evidence="3">3.1.-.-</ecNumber>
    </recommendedName>
</protein>
<comment type="similarity">
    <text evidence="1 3">Belongs to the PemK/MazF family.</text>
</comment>
<dbReference type="STRING" id="128403.WA1_08080"/>
<evidence type="ECO:0000313" key="4">
    <source>
        <dbReference type="EMBL" id="KYC35751.1"/>
    </source>
</evidence>
<dbReference type="RefSeq" id="WP_033336658.1">
    <property type="nucleotide sequence ID" value="NZ_KQ976354.1"/>
</dbReference>
<comment type="caution">
    <text evidence="4">The sequence shown here is derived from an EMBL/GenBank/DDBJ whole genome shotgun (WGS) entry which is preliminary data.</text>
</comment>
<dbReference type="EC" id="3.1.-.-" evidence="3"/>
<dbReference type="Gene3D" id="2.30.30.110">
    <property type="match status" value="1"/>
</dbReference>
<dbReference type="GO" id="GO:0003677">
    <property type="term" value="F:DNA binding"/>
    <property type="evidence" value="ECO:0007669"/>
    <property type="project" value="InterPro"/>
</dbReference>
<dbReference type="OrthoDB" id="9793906at2"/>
<dbReference type="GO" id="GO:0016787">
    <property type="term" value="F:hydrolase activity"/>
    <property type="evidence" value="ECO:0007669"/>
    <property type="project" value="UniProtKB-KW"/>
</dbReference>
<organism evidence="4 5">
    <name type="scientific">Scytonema hofmannii PCC 7110</name>
    <dbReference type="NCBI Taxonomy" id="128403"/>
    <lineage>
        <taxon>Bacteria</taxon>
        <taxon>Bacillati</taxon>
        <taxon>Cyanobacteriota</taxon>
        <taxon>Cyanophyceae</taxon>
        <taxon>Nostocales</taxon>
        <taxon>Scytonemataceae</taxon>
        <taxon>Scytonema</taxon>
    </lineage>
</organism>
<dbReference type="GO" id="GO:0004521">
    <property type="term" value="F:RNA endonuclease activity"/>
    <property type="evidence" value="ECO:0007669"/>
    <property type="project" value="TreeGrafter"/>
</dbReference>
<dbReference type="PANTHER" id="PTHR33988:SF2">
    <property type="entry name" value="ENDORIBONUCLEASE MAZF"/>
    <property type="match status" value="1"/>
</dbReference>
<dbReference type="InterPro" id="IPR003477">
    <property type="entry name" value="PemK-like"/>
</dbReference>
<dbReference type="EMBL" id="ANNX02000051">
    <property type="protein sequence ID" value="KYC35751.1"/>
    <property type="molecule type" value="Genomic_DNA"/>
</dbReference>
<keyword evidence="3" id="KW-0378">Hydrolase</keyword>
<dbReference type="PIRSF" id="PIRSF033490">
    <property type="entry name" value="MazF"/>
    <property type="match status" value="1"/>
</dbReference>
<keyword evidence="3" id="KW-0255">Endonuclease</keyword>
<dbReference type="InterPro" id="IPR011067">
    <property type="entry name" value="Plasmid_toxin/cell-grow_inhib"/>
</dbReference>
<dbReference type="Pfam" id="PF02452">
    <property type="entry name" value="PemK_toxin"/>
    <property type="match status" value="1"/>
</dbReference>
<gene>
    <name evidence="4" type="ORF">WA1_08080</name>
</gene>
<sequence length="123" mass="13620">MAAKRIIMQPKRGEVYLVNFDPTVGAEIQKTRPALVLQNDVSNEYSSITIVAAITSQFDETLYPTEVLIEPPEGGITVNSVVLLNQIRSIDKQRLIRKLGELTEATIEEVNQAIKISLGLVEL</sequence>
<dbReference type="GO" id="GO:0016075">
    <property type="term" value="P:rRNA catabolic process"/>
    <property type="evidence" value="ECO:0007669"/>
    <property type="project" value="TreeGrafter"/>
</dbReference>
<evidence type="ECO:0000256" key="2">
    <source>
        <dbReference type="ARBA" id="ARBA00022649"/>
    </source>
</evidence>
<dbReference type="PANTHER" id="PTHR33988">
    <property type="entry name" value="ENDORIBONUCLEASE MAZF-RELATED"/>
    <property type="match status" value="1"/>
</dbReference>
<keyword evidence="5" id="KW-1185">Reference proteome</keyword>
<dbReference type="GO" id="GO:0006402">
    <property type="term" value="P:mRNA catabolic process"/>
    <property type="evidence" value="ECO:0007669"/>
    <property type="project" value="TreeGrafter"/>
</dbReference>